<comment type="caution">
    <text evidence="2">The sequence shown here is derived from an EMBL/GenBank/DDBJ whole genome shotgun (WGS) entry which is preliminary data.</text>
</comment>
<keyword evidence="3" id="KW-1185">Reference proteome</keyword>
<evidence type="ECO:0000256" key="1">
    <source>
        <dbReference type="SAM" id="MobiDB-lite"/>
    </source>
</evidence>
<dbReference type="AlphaFoldDB" id="A0AAV9NXY5"/>
<sequence length="98" mass="11194">MVSTPIAWATNAKSSKIRQESETEKKERERAAREHNNLTRCRLITLPAEIRNAIWENSANPMRWWDVSADNLVHPRALLEPAALDFEKSNHSSTPTIS</sequence>
<feature type="compositionally biased region" description="Basic and acidic residues" evidence="1">
    <location>
        <begin position="17"/>
        <end position="36"/>
    </location>
</feature>
<proteinExistence type="predicted"/>
<dbReference type="RefSeq" id="XP_064653756.1">
    <property type="nucleotide sequence ID" value="XM_064808034.1"/>
</dbReference>
<organism evidence="2 3">
    <name type="scientific">Saxophila tyrrhenica</name>
    <dbReference type="NCBI Taxonomy" id="1690608"/>
    <lineage>
        <taxon>Eukaryota</taxon>
        <taxon>Fungi</taxon>
        <taxon>Dikarya</taxon>
        <taxon>Ascomycota</taxon>
        <taxon>Pezizomycotina</taxon>
        <taxon>Dothideomycetes</taxon>
        <taxon>Dothideomycetidae</taxon>
        <taxon>Mycosphaerellales</taxon>
        <taxon>Extremaceae</taxon>
        <taxon>Saxophila</taxon>
    </lineage>
</organism>
<dbReference type="Proteomes" id="UP001337655">
    <property type="component" value="Unassembled WGS sequence"/>
</dbReference>
<gene>
    <name evidence="2" type="ORF">LTR77_010817</name>
</gene>
<dbReference type="GeneID" id="89932142"/>
<accession>A0AAV9NXY5</accession>
<dbReference type="EMBL" id="JAVRRT010000027">
    <property type="protein sequence ID" value="KAK5163231.1"/>
    <property type="molecule type" value="Genomic_DNA"/>
</dbReference>
<feature type="region of interest" description="Disordered" evidence="1">
    <location>
        <begin position="1"/>
        <end position="36"/>
    </location>
</feature>
<evidence type="ECO:0000313" key="3">
    <source>
        <dbReference type="Proteomes" id="UP001337655"/>
    </source>
</evidence>
<evidence type="ECO:0000313" key="2">
    <source>
        <dbReference type="EMBL" id="KAK5163231.1"/>
    </source>
</evidence>
<protein>
    <submittedName>
        <fullName evidence="2">Uncharacterized protein</fullName>
    </submittedName>
</protein>
<name>A0AAV9NXY5_9PEZI</name>
<reference evidence="2 3" key="1">
    <citation type="submission" date="2023-08" db="EMBL/GenBank/DDBJ databases">
        <title>Black Yeasts Isolated from many extreme environments.</title>
        <authorList>
            <person name="Coleine C."/>
            <person name="Stajich J.E."/>
            <person name="Selbmann L."/>
        </authorList>
    </citation>
    <scope>NUCLEOTIDE SEQUENCE [LARGE SCALE GENOMIC DNA]</scope>
    <source>
        <strain evidence="2 3">CCFEE 5935</strain>
    </source>
</reference>